<dbReference type="EMBL" id="AFLV02000061">
    <property type="protein sequence ID" value="EKR63312.1"/>
    <property type="molecule type" value="Genomic_DNA"/>
</dbReference>
<evidence type="ECO:0000313" key="2">
    <source>
        <dbReference type="EMBL" id="EKR63344.1"/>
    </source>
</evidence>
<dbReference type="GeneID" id="61111202"/>
<dbReference type="EMBL" id="AFLV02000059">
    <property type="protein sequence ID" value="EKR63344.1"/>
    <property type="molecule type" value="Genomic_DNA"/>
</dbReference>
<dbReference type="InterPro" id="IPR032720">
    <property type="entry name" value="Cys_rich_CWC"/>
</dbReference>
<sequence>MSETKKLKSGIVQKPCRRCGKIFDCGAAINSCECFSTNLPPEIAKQLQTNYDDCLCVSCLKDLSGSI</sequence>
<name>A0A828YZY5_9LEPT</name>
<gene>
    <name evidence="2" type="ORF">LEP1GSC036_2200</name>
    <name evidence="1" type="ORF">LEP1GSC036_3789</name>
</gene>
<dbReference type="RefSeq" id="WP_002619629.1">
    <property type="nucleotide sequence ID" value="NZ_AFLV02000059.1"/>
</dbReference>
<comment type="caution">
    <text evidence="2">The sequence shown here is derived from an EMBL/GenBank/DDBJ whole genome shotgun (WGS) entry which is preliminary data.</text>
</comment>
<dbReference type="Pfam" id="PF14375">
    <property type="entry name" value="Cys_rich_CWC"/>
    <property type="match status" value="1"/>
</dbReference>
<dbReference type="AlphaFoldDB" id="A0A828YZY5"/>
<proteinExistence type="predicted"/>
<accession>A0A828YZY5</accession>
<protein>
    <submittedName>
        <fullName evidence="2">Cysteine-rich CWC</fullName>
    </submittedName>
</protein>
<organism evidence="2 3">
    <name type="scientific">Leptospira weilii str. 2006001853</name>
    <dbReference type="NCBI Taxonomy" id="1001589"/>
    <lineage>
        <taxon>Bacteria</taxon>
        <taxon>Pseudomonadati</taxon>
        <taxon>Spirochaetota</taxon>
        <taxon>Spirochaetia</taxon>
        <taxon>Leptospirales</taxon>
        <taxon>Leptospiraceae</taxon>
        <taxon>Leptospira</taxon>
    </lineage>
</organism>
<dbReference type="Proteomes" id="UP000001338">
    <property type="component" value="Unassembled WGS sequence"/>
</dbReference>
<reference evidence="2 3" key="1">
    <citation type="submission" date="2012-10" db="EMBL/GenBank/DDBJ databases">
        <authorList>
            <person name="Harkins D.M."/>
            <person name="Durkin A.S."/>
            <person name="Brinkac L.M."/>
            <person name="Haft D.H."/>
            <person name="Selengut J.D."/>
            <person name="Sanka R."/>
            <person name="DePew J."/>
            <person name="Purushe J."/>
            <person name="Whelen A.C."/>
            <person name="Vinetz J.M."/>
            <person name="Sutton G.G."/>
            <person name="Nierman W.C."/>
            <person name="Fouts D.E."/>
        </authorList>
    </citation>
    <scope>NUCLEOTIDE SEQUENCE [LARGE SCALE GENOMIC DNA]</scope>
    <source>
        <strain evidence="2 3">2006001853</strain>
    </source>
</reference>
<evidence type="ECO:0000313" key="1">
    <source>
        <dbReference type="EMBL" id="EKR63312.1"/>
    </source>
</evidence>
<evidence type="ECO:0000313" key="3">
    <source>
        <dbReference type="Proteomes" id="UP000001338"/>
    </source>
</evidence>